<evidence type="ECO:0000313" key="3">
    <source>
        <dbReference type="EMBL" id="GMA36353.1"/>
    </source>
</evidence>
<keyword evidence="2" id="KW-1133">Transmembrane helix</keyword>
<feature type="transmembrane region" description="Helical" evidence="2">
    <location>
        <begin position="84"/>
        <end position="104"/>
    </location>
</feature>
<keyword evidence="4" id="KW-1185">Reference proteome</keyword>
<reference evidence="4" key="1">
    <citation type="journal article" date="2019" name="Int. J. Syst. Evol. Microbiol.">
        <title>The Global Catalogue of Microorganisms (GCM) 10K type strain sequencing project: providing services to taxonomists for standard genome sequencing and annotation.</title>
        <authorList>
            <consortium name="The Broad Institute Genomics Platform"/>
            <consortium name="The Broad Institute Genome Sequencing Center for Infectious Disease"/>
            <person name="Wu L."/>
            <person name="Ma J."/>
        </authorList>
    </citation>
    <scope>NUCLEOTIDE SEQUENCE [LARGE SCALE GENOMIC DNA]</scope>
    <source>
        <strain evidence="4">NBRC 112299</strain>
    </source>
</reference>
<comment type="caution">
    <text evidence="3">The sequence shown here is derived from an EMBL/GenBank/DDBJ whole genome shotgun (WGS) entry which is preliminary data.</text>
</comment>
<feature type="region of interest" description="Disordered" evidence="1">
    <location>
        <begin position="1"/>
        <end position="23"/>
    </location>
</feature>
<accession>A0ABQ6IEP1</accession>
<sequence>MADPHEDTVEPSAPAEELPARDNTTQSSLVTALVALGAVAVCVLVGSLVDAQTGTLMLAGVAYGGAAVRMALPAGRSFSVRRRAIDVTLMVGFGVALTVLGLAVPLD</sequence>
<dbReference type="Proteomes" id="UP001157125">
    <property type="component" value="Unassembled WGS sequence"/>
</dbReference>
<keyword evidence="2" id="KW-0472">Membrane</keyword>
<organism evidence="3 4">
    <name type="scientific">Demequina litorisediminis</name>
    <dbReference type="NCBI Taxonomy" id="1849022"/>
    <lineage>
        <taxon>Bacteria</taxon>
        <taxon>Bacillati</taxon>
        <taxon>Actinomycetota</taxon>
        <taxon>Actinomycetes</taxon>
        <taxon>Micrococcales</taxon>
        <taxon>Demequinaceae</taxon>
        <taxon>Demequina</taxon>
    </lineage>
</organism>
<protein>
    <recommendedName>
        <fullName evidence="5">DUF3017 domain-containing protein</fullName>
    </recommendedName>
</protein>
<gene>
    <name evidence="3" type="ORF">GCM10025876_25570</name>
</gene>
<evidence type="ECO:0000256" key="2">
    <source>
        <dbReference type="SAM" id="Phobius"/>
    </source>
</evidence>
<name>A0ABQ6IEP1_9MICO</name>
<proteinExistence type="predicted"/>
<evidence type="ECO:0008006" key="5">
    <source>
        <dbReference type="Google" id="ProtNLM"/>
    </source>
</evidence>
<keyword evidence="2" id="KW-0812">Transmembrane</keyword>
<dbReference type="EMBL" id="BSUN01000001">
    <property type="protein sequence ID" value="GMA36353.1"/>
    <property type="molecule type" value="Genomic_DNA"/>
</dbReference>
<evidence type="ECO:0000313" key="4">
    <source>
        <dbReference type="Proteomes" id="UP001157125"/>
    </source>
</evidence>
<feature type="transmembrane region" description="Helical" evidence="2">
    <location>
        <begin position="55"/>
        <end position="72"/>
    </location>
</feature>
<feature type="transmembrane region" description="Helical" evidence="2">
    <location>
        <begin position="29"/>
        <end position="49"/>
    </location>
</feature>
<evidence type="ECO:0000256" key="1">
    <source>
        <dbReference type="SAM" id="MobiDB-lite"/>
    </source>
</evidence>